<dbReference type="PROSITE" id="PS00958">
    <property type="entry name" value="TRANSALDOLASE_2"/>
    <property type="match status" value="1"/>
</dbReference>
<dbReference type="Pfam" id="PF00923">
    <property type="entry name" value="TAL_FSA"/>
    <property type="match status" value="1"/>
</dbReference>
<proteinExistence type="predicted"/>
<dbReference type="SUPFAM" id="SSF51569">
    <property type="entry name" value="Aldolase"/>
    <property type="match status" value="1"/>
</dbReference>
<evidence type="ECO:0000313" key="5">
    <source>
        <dbReference type="Proteomes" id="UP000323732"/>
    </source>
</evidence>
<evidence type="ECO:0000256" key="3">
    <source>
        <dbReference type="ARBA" id="ARBA00023270"/>
    </source>
</evidence>
<dbReference type="InterPro" id="IPR018225">
    <property type="entry name" value="Transaldolase_AS"/>
</dbReference>
<dbReference type="InterPro" id="IPR013785">
    <property type="entry name" value="Aldolase_TIM"/>
</dbReference>
<gene>
    <name evidence="4" type="ORF">FZD47_10385</name>
</gene>
<dbReference type="NCBIfam" id="NF009299">
    <property type="entry name" value="PRK12656.1"/>
    <property type="match status" value="1"/>
</dbReference>
<dbReference type="GO" id="GO:0016832">
    <property type="term" value="F:aldehyde-lyase activity"/>
    <property type="evidence" value="ECO:0007669"/>
    <property type="project" value="InterPro"/>
</dbReference>
<organism evidence="4 5">
    <name type="scientific">Bacillus infantis</name>
    <dbReference type="NCBI Taxonomy" id="324767"/>
    <lineage>
        <taxon>Bacteria</taxon>
        <taxon>Bacillati</taxon>
        <taxon>Bacillota</taxon>
        <taxon>Bacilli</taxon>
        <taxon>Bacillales</taxon>
        <taxon>Bacillaceae</taxon>
        <taxon>Bacillus</taxon>
    </lineage>
</organism>
<dbReference type="GO" id="GO:0005975">
    <property type="term" value="P:carbohydrate metabolic process"/>
    <property type="evidence" value="ECO:0007669"/>
    <property type="project" value="InterPro"/>
</dbReference>
<protein>
    <submittedName>
        <fullName evidence="4">Fructose-6-phosphate aldolase</fullName>
    </submittedName>
</protein>
<comment type="subcellular location">
    <subcellularLocation>
        <location evidence="1">Cytoplasm</location>
    </subcellularLocation>
</comment>
<dbReference type="GO" id="GO:0005737">
    <property type="term" value="C:cytoplasm"/>
    <property type="evidence" value="ECO:0007669"/>
    <property type="project" value="UniProtKB-SubCell"/>
</dbReference>
<dbReference type="InterPro" id="IPR001585">
    <property type="entry name" value="TAL/FSA"/>
</dbReference>
<keyword evidence="2" id="KW-0963">Cytoplasm</keyword>
<evidence type="ECO:0000256" key="2">
    <source>
        <dbReference type="ARBA" id="ARBA00022490"/>
    </source>
</evidence>
<name>A0A5D4SLG6_9BACI</name>
<comment type="caution">
    <text evidence="4">The sequence shown here is derived from an EMBL/GenBank/DDBJ whole genome shotgun (WGS) entry which is preliminary data.</text>
</comment>
<evidence type="ECO:0000256" key="1">
    <source>
        <dbReference type="ARBA" id="ARBA00004496"/>
    </source>
</evidence>
<sequence length="227" mass="24574">MRLVIDSANVESIKKLVDFFPIDGVTTNPSIVVKEKKPFLPLLKEIRAVIGEEKELFAQTIAGDAEGMAEEARWLCEAVSGNVVVKIPVTMEGIKAIKMLKAEGIRTLATTVYTPMNAYLAAKAGADYVAPYVNRIDNLTGNGAKVVAEITEIFLKHNLSCEVLAASFKNVQQIHNVCLAGAHGITAAPELIEALVKIPSIEDNVEAFSKDWMGQYGEGSLILSEDK</sequence>
<dbReference type="InterPro" id="IPR033919">
    <property type="entry name" value="TSA/FSA_arc/bac"/>
</dbReference>
<dbReference type="CDD" id="cd00956">
    <property type="entry name" value="Transaldolase_FSA"/>
    <property type="match status" value="1"/>
</dbReference>
<dbReference type="RefSeq" id="WP_148949790.1">
    <property type="nucleotide sequence ID" value="NZ_VTES01000003.1"/>
</dbReference>
<dbReference type="PANTHER" id="PTHR10683:SF36">
    <property type="entry name" value="TRANSALDOLASE"/>
    <property type="match status" value="1"/>
</dbReference>
<dbReference type="PROSITE" id="PS01054">
    <property type="entry name" value="TRANSALDOLASE_1"/>
    <property type="match status" value="1"/>
</dbReference>
<dbReference type="FunFam" id="3.20.20.70:FF:000018">
    <property type="entry name" value="Probable transaldolase"/>
    <property type="match status" value="1"/>
</dbReference>
<dbReference type="PANTHER" id="PTHR10683">
    <property type="entry name" value="TRANSALDOLASE"/>
    <property type="match status" value="1"/>
</dbReference>
<accession>A0A5D4SLG6</accession>
<dbReference type="EMBL" id="VTES01000003">
    <property type="protein sequence ID" value="TYS63909.1"/>
    <property type="molecule type" value="Genomic_DNA"/>
</dbReference>
<dbReference type="Proteomes" id="UP000323732">
    <property type="component" value="Unassembled WGS sequence"/>
</dbReference>
<dbReference type="AlphaFoldDB" id="A0A5D4SLG6"/>
<evidence type="ECO:0000313" key="4">
    <source>
        <dbReference type="EMBL" id="TYS63909.1"/>
    </source>
</evidence>
<dbReference type="Gene3D" id="3.20.20.70">
    <property type="entry name" value="Aldolase class I"/>
    <property type="match status" value="1"/>
</dbReference>
<reference evidence="4 5" key="1">
    <citation type="submission" date="2019-08" db="EMBL/GenBank/DDBJ databases">
        <title>Bacillus genomes from the desert of Cuatro Cienegas, Coahuila.</title>
        <authorList>
            <person name="Olmedo-Alvarez G."/>
        </authorList>
    </citation>
    <scope>NUCLEOTIDE SEQUENCE [LARGE SCALE GENOMIC DNA]</scope>
    <source>
        <strain evidence="4 5">CH37_1T</strain>
    </source>
</reference>
<keyword evidence="3" id="KW-0704">Schiff base</keyword>